<accession>A0A059XY74</accession>
<reference evidence="2" key="1">
    <citation type="submission" date="2014-02" db="EMBL/GenBank/DDBJ databases">
        <title>Complete genome sequence and comparative genomic analysis of the nitrogen-fixing bacterium Leptospirillum ferriphilum YSK.</title>
        <authorList>
            <person name="Guo X."/>
            <person name="Yin H."/>
            <person name="Liang Y."/>
            <person name="Hu Q."/>
            <person name="Ma L."/>
            <person name="Xiao Y."/>
            <person name="Zhang X."/>
            <person name="Qiu G."/>
            <person name="Liu X."/>
        </authorList>
    </citation>
    <scope>NUCLEOTIDE SEQUENCE [LARGE SCALE GENOMIC DNA]</scope>
    <source>
        <strain evidence="2">YSK</strain>
    </source>
</reference>
<evidence type="ECO:0000313" key="1">
    <source>
        <dbReference type="EMBL" id="AIA31828.1"/>
    </source>
</evidence>
<reference evidence="1 2" key="2">
    <citation type="journal article" date="2015" name="Biomed. Res. Int.">
        <title>Effects of Arsenite Resistance on the Growth and Functional Gene Expression of Leptospirillum ferriphilum and Acidithiobacillus thiooxidans in Pure Culture and Coculture.</title>
        <authorList>
            <person name="Jiang H."/>
            <person name="Liang Y."/>
            <person name="Yin H."/>
            <person name="Xiao Y."/>
            <person name="Guo X."/>
            <person name="Xu Y."/>
            <person name="Hu Q."/>
            <person name="Liu H."/>
            <person name="Liu X."/>
        </authorList>
    </citation>
    <scope>NUCLEOTIDE SEQUENCE [LARGE SCALE GENOMIC DNA]</scope>
    <source>
        <strain evidence="1 2">YSK</strain>
    </source>
</reference>
<organism evidence="1 2">
    <name type="scientific">Leptospirillum ferriphilum YSK</name>
    <dbReference type="NCBI Taxonomy" id="1441628"/>
    <lineage>
        <taxon>Bacteria</taxon>
        <taxon>Pseudomonadati</taxon>
        <taxon>Nitrospirota</taxon>
        <taxon>Nitrospiria</taxon>
        <taxon>Nitrospirales</taxon>
        <taxon>Nitrospiraceae</taxon>
        <taxon>Leptospirillum</taxon>
    </lineage>
</organism>
<keyword evidence="2" id="KW-1185">Reference proteome</keyword>
<proteinExistence type="predicted"/>
<protein>
    <submittedName>
        <fullName evidence="1">Uncharacterized protein</fullName>
    </submittedName>
</protein>
<dbReference type="EMBL" id="CP007243">
    <property type="protein sequence ID" value="AIA31828.1"/>
    <property type="molecule type" value="Genomic_DNA"/>
</dbReference>
<evidence type="ECO:0000313" key="2">
    <source>
        <dbReference type="Proteomes" id="UP000027059"/>
    </source>
</evidence>
<dbReference type="AlphaFoldDB" id="A0A059XY74"/>
<sequence>MLLPNGMIGPVDCILDVTQQGVNPEKLGIPDAVRSAARDKRTMDILCPGQFSKAGSPSDTTV</sequence>
<dbReference type="Proteomes" id="UP000027059">
    <property type="component" value="Chromosome"/>
</dbReference>
<dbReference type="KEGG" id="lfp:Y981_08605"/>
<gene>
    <name evidence="1" type="ORF">Y981_08605</name>
</gene>
<dbReference type="HOGENOM" id="CLU_2898748_0_0_0"/>
<name>A0A059XY74_9BACT</name>